<accession>A0A075FZI1</accession>
<dbReference type="InterPro" id="IPR029069">
    <property type="entry name" value="HotDog_dom_sf"/>
</dbReference>
<dbReference type="AlphaFoldDB" id="A0A075FZI1"/>
<reference evidence="1" key="1">
    <citation type="journal article" date="2014" name="Genome Biol. Evol.">
        <title>Pangenome evidence for extensive interdomain horizontal transfer affecting lineage core and shell genes in uncultured planktonic thaumarchaeota and euryarchaeota.</title>
        <authorList>
            <person name="Deschamps P."/>
            <person name="Zivanovic Y."/>
            <person name="Moreira D."/>
            <person name="Rodriguez-Valera F."/>
            <person name="Lopez-Garcia P."/>
        </authorList>
    </citation>
    <scope>NUCLEOTIDE SEQUENCE</scope>
</reference>
<dbReference type="InterPro" id="IPR027961">
    <property type="entry name" value="DUF4442"/>
</dbReference>
<dbReference type="Pfam" id="PF14539">
    <property type="entry name" value="DUF4442"/>
    <property type="match status" value="1"/>
</dbReference>
<dbReference type="EMBL" id="KF900489">
    <property type="protein sequence ID" value="AIE96768.1"/>
    <property type="molecule type" value="Genomic_DNA"/>
</dbReference>
<organism evidence="1">
    <name type="scientific">uncultured marine group II/III euryarchaeote AD1000_87_H07</name>
    <dbReference type="NCBI Taxonomy" id="1457819"/>
    <lineage>
        <taxon>Archaea</taxon>
        <taxon>Methanobacteriati</taxon>
        <taxon>Methanobacteriota</taxon>
        <taxon>environmental samples</taxon>
    </lineage>
</organism>
<sequence>MRFRVFATLSMPAAAFVGLRIDRIDRNTCVTALPGGWRTQNPFRTMYWAVQGMGAELATGAVPFAISRSMPEKLRMFVVGVESTFTKRAKGKVTFTCENVGSARKAIERSMDTGESVDCDLKSVGRDASGDTVSAWIFKWNFRVLQDR</sequence>
<evidence type="ECO:0008006" key="2">
    <source>
        <dbReference type="Google" id="ProtNLM"/>
    </source>
</evidence>
<evidence type="ECO:0000313" key="1">
    <source>
        <dbReference type="EMBL" id="AIE96768.1"/>
    </source>
</evidence>
<name>A0A075FZI1_9EURY</name>
<protein>
    <recommendedName>
        <fullName evidence="2">Thioesterase</fullName>
    </recommendedName>
</protein>
<proteinExistence type="predicted"/>
<dbReference type="SUPFAM" id="SSF54637">
    <property type="entry name" value="Thioesterase/thiol ester dehydrase-isomerase"/>
    <property type="match status" value="1"/>
</dbReference>
<dbReference type="Gene3D" id="3.10.129.10">
    <property type="entry name" value="Hotdog Thioesterase"/>
    <property type="match status" value="1"/>
</dbReference>